<gene>
    <name evidence="5" type="ORF">IPOD504_LOCUS10545</name>
</gene>
<dbReference type="PROSITE" id="PS50106">
    <property type="entry name" value="PDZ"/>
    <property type="match status" value="1"/>
</dbReference>
<feature type="compositionally biased region" description="Basic and acidic residues" evidence="3">
    <location>
        <begin position="189"/>
        <end position="212"/>
    </location>
</feature>
<dbReference type="Proteomes" id="UP000837857">
    <property type="component" value="Chromosome 25"/>
</dbReference>
<organism evidence="5 6">
    <name type="scientific">Iphiclides podalirius</name>
    <name type="common">scarce swallowtail</name>
    <dbReference type="NCBI Taxonomy" id="110791"/>
    <lineage>
        <taxon>Eukaryota</taxon>
        <taxon>Metazoa</taxon>
        <taxon>Ecdysozoa</taxon>
        <taxon>Arthropoda</taxon>
        <taxon>Hexapoda</taxon>
        <taxon>Insecta</taxon>
        <taxon>Pterygota</taxon>
        <taxon>Neoptera</taxon>
        <taxon>Endopterygota</taxon>
        <taxon>Lepidoptera</taxon>
        <taxon>Glossata</taxon>
        <taxon>Ditrysia</taxon>
        <taxon>Papilionoidea</taxon>
        <taxon>Papilionidae</taxon>
        <taxon>Papilioninae</taxon>
        <taxon>Iphiclides</taxon>
    </lineage>
</organism>
<dbReference type="SMART" id="SM00228">
    <property type="entry name" value="PDZ"/>
    <property type="match status" value="1"/>
</dbReference>
<evidence type="ECO:0000313" key="5">
    <source>
        <dbReference type="EMBL" id="CAH2058328.1"/>
    </source>
</evidence>
<feature type="non-terminal residue" evidence="5">
    <location>
        <position position="1"/>
    </location>
</feature>
<feature type="compositionally biased region" description="Low complexity" evidence="3">
    <location>
        <begin position="148"/>
        <end position="157"/>
    </location>
</feature>
<dbReference type="EMBL" id="OW152837">
    <property type="protein sequence ID" value="CAH2058328.1"/>
    <property type="molecule type" value="Genomic_DNA"/>
</dbReference>
<dbReference type="Gene3D" id="2.30.42.10">
    <property type="match status" value="1"/>
</dbReference>
<sequence length="289" mass="31074">MRWCLSSLRELTRAKSSHVTHPSMTVTVSPDRHAGGAQRWGPPRSVTLKRSPGSPLGVSIVGGKVDIISHQNTANGDDKAIFGIFIKNVVPDSPAGLCGELQTGDRILEVDGVCVRTAQHERAVQLIKAAGNTVTLTVQSLIAWNTDSSDVDASPAPSRKPSHKKTPAPKPIDRAPKHDIKITVTSEAGTEKEGVIDSEKETKEKGSSETESSKPVYSDSDSSDEEDVRELSGRTYTEKGVEIDRASAGAIKRTREEKEADPEEEDDFGYTAIVQYSGDSQVDLPLSDG</sequence>
<feature type="region of interest" description="Disordered" evidence="3">
    <location>
        <begin position="148"/>
        <end position="270"/>
    </location>
</feature>
<dbReference type="Pfam" id="PF00595">
    <property type="entry name" value="PDZ"/>
    <property type="match status" value="1"/>
</dbReference>
<keyword evidence="2" id="KW-0472">Membrane</keyword>
<dbReference type="CDD" id="cd06671">
    <property type="entry name" value="PDZ7_MUPP1-PD6_PATJ-like"/>
    <property type="match status" value="1"/>
</dbReference>
<dbReference type="InterPro" id="IPR050614">
    <property type="entry name" value="Synaptic_Scaffolding_LAP-MAGUK"/>
</dbReference>
<evidence type="ECO:0000256" key="2">
    <source>
        <dbReference type="ARBA" id="ARBA00023136"/>
    </source>
</evidence>
<keyword evidence="6" id="KW-1185">Reference proteome</keyword>
<dbReference type="InterPro" id="IPR001478">
    <property type="entry name" value="PDZ"/>
</dbReference>
<dbReference type="SUPFAM" id="SSF50156">
    <property type="entry name" value="PDZ domain-like"/>
    <property type="match status" value="1"/>
</dbReference>
<proteinExistence type="predicted"/>
<feature type="compositionally biased region" description="Polar residues" evidence="3">
    <location>
        <begin position="17"/>
        <end position="28"/>
    </location>
</feature>
<protein>
    <recommendedName>
        <fullName evidence="4">PDZ domain-containing protein</fullName>
    </recommendedName>
</protein>
<evidence type="ECO:0000313" key="6">
    <source>
        <dbReference type="Proteomes" id="UP000837857"/>
    </source>
</evidence>
<feature type="compositionally biased region" description="Basic and acidic residues" evidence="3">
    <location>
        <begin position="171"/>
        <end position="181"/>
    </location>
</feature>
<dbReference type="PANTHER" id="PTHR23119:SF51">
    <property type="entry name" value="DISKS LARGE 1 TUMOR SUPPRESSOR PROTEIN"/>
    <property type="match status" value="1"/>
</dbReference>
<feature type="compositionally biased region" description="Basic and acidic residues" evidence="3">
    <location>
        <begin position="229"/>
        <end position="245"/>
    </location>
</feature>
<evidence type="ECO:0000259" key="4">
    <source>
        <dbReference type="PROSITE" id="PS50106"/>
    </source>
</evidence>
<reference evidence="5" key="1">
    <citation type="submission" date="2022-03" db="EMBL/GenBank/DDBJ databases">
        <authorList>
            <person name="Martin H S."/>
        </authorList>
    </citation>
    <scope>NUCLEOTIDE SEQUENCE</scope>
</reference>
<comment type="subcellular location">
    <subcellularLocation>
        <location evidence="1">Membrane</location>
    </subcellularLocation>
</comment>
<feature type="compositionally biased region" description="Acidic residues" evidence="3">
    <location>
        <begin position="259"/>
        <end position="268"/>
    </location>
</feature>
<name>A0ABN8IMJ3_9NEOP</name>
<dbReference type="InterPro" id="IPR036034">
    <property type="entry name" value="PDZ_sf"/>
</dbReference>
<evidence type="ECO:0000256" key="3">
    <source>
        <dbReference type="SAM" id="MobiDB-lite"/>
    </source>
</evidence>
<dbReference type="PANTHER" id="PTHR23119">
    <property type="entry name" value="DISCS LARGE"/>
    <property type="match status" value="1"/>
</dbReference>
<accession>A0ABN8IMJ3</accession>
<feature type="domain" description="PDZ" evidence="4">
    <location>
        <begin position="45"/>
        <end position="142"/>
    </location>
</feature>
<evidence type="ECO:0000256" key="1">
    <source>
        <dbReference type="ARBA" id="ARBA00004370"/>
    </source>
</evidence>
<feature type="region of interest" description="Disordered" evidence="3">
    <location>
        <begin position="16"/>
        <end position="48"/>
    </location>
</feature>